<keyword evidence="5" id="KW-1185">Reference proteome</keyword>
<gene>
    <name evidence="4" type="ORF">RUM8411_03117</name>
</gene>
<dbReference type="CDD" id="cd08252">
    <property type="entry name" value="AL_MDR"/>
    <property type="match status" value="1"/>
</dbReference>
<dbReference type="Pfam" id="PF13602">
    <property type="entry name" value="ADH_zinc_N_2"/>
    <property type="match status" value="1"/>
</dbReference>
<dbReference type="PANTHER" id="PTHR44154">
    <property type="entry name" value="QUINONE OXIDOREDUCTASE"/>
    <property type="match status" value="1"/>
</dbReference>
<evidence type="ECO:0000313" key="4">
    <source>
        <dbReference type="EMBL" id="SLN63095.1"/>
    </source>
</evidence>
<accession>A0A1X6ZVT7</accession>
<dbReference type="GO" id="GO:0008270">
    <property type="term" value="F:zinc ion binding"/>
    <property type="evidence" value="ECO:0007669"/>
    <property type="project" value="InterPro"/>
</dbReference>
<evidence type="ECO:0000256" key="2">
    <source>
        <dbReference type="RuleBase" id="RU364000"/>
    </source>
</evidence>
<dbReference type="SMART" id="SM00829">
    <property type="entry name" value="PKS_ER"/>
    <property type="match status" value="1"/>
</dbReference>
<keyword evidence="1" id="KW-0521">NADP</keyword>
<dbReference type="InterPro" id="IPR036291">
    <property type="entry name" value="NAD(P)-bd_dom_sf"/>
</dbReference>
<dbReference type="InterPro" id="IPR013154">
    <property type="entry name" value="ADH-like_N"/>
</dbReference>
<comment type="similarity">
    <text evidence="2">Belongs to the zinc-containing alcohol dehydrogenase family. Quinone oxidoreductase subfamily.</text>
</comment>
<dbReference type="Pfam" id="PF08240">
    <property type="entry name" value="ADH_N"/>
    <property type="match status" value="1"/>
</dbReference>
<dbReference type="AlphaFoldDB" id="A0A1X6ZVT7"/>
<dbReference type="InterPro" id="IPR051603">
    <property type="entry name" value="Zinc-ADH_QOR/CCCR"/>
</dbReference>
<organism evidence="4 5">
    <name type="scientific">Ruegeria meonggei</name>
    <dbReference type="NCBI Taxonomy" id="1446476"/>
    <lineage>
        <taxon>Bacteria</taxon>
        <taxon>Pseudomonadati</taxon>
        <taxon>Pseudomonadota</taxon>
        <taxon>Alphaproteobacteria</taxon>
        <taxon>Rhodobacterales</taxon>
        <taxon>Roseobacteraceae</taxon>
        <taxon>Ruegeria</taxon>
    </lineage>
</organism>
<name>A0A1X6ZVT7_9RHOB</name>
<dbReference type="RefSeq" id="WP_085823611.1">
    <property type="nucleotide sequence ID" value="NZ_FWFP01000009.1"/>
</dbReference>
<evidence type="ECO:0000256" key="1">
    <source>
        <dbReference type="ARBA" id="ARBA00022857"/>
    </source>
</evidence>
<dbReference type="PANTHER" id="PTHR44154:SF1">
    <property type="entry name" value="QUINONE OXIDOREDUCTASE"/>
    <property type="match status" value="1"/>
</dbReference>
<keyword evidence="2" id="KW-0479">Metal-binding</keyword>
<dbReference type="EMBL" id="FWFP01000009">
    <property type="protein sequence ID" value="SLN63095.1"/>
    <property type="molecule type" value="Genomic_DNA"/>
</dbReference>
<reference evidence="5" key="1">
    <citation type="submission" date="2017-03" db="EMBL/GenBank/DDBJ databases">
        <authorList>
            <person name="Rodrigo-Torres L."/>
            <person name="Arahal R.D."/>
            <person name="Lucena T."/>
        </authorList>
    </citation>
    <scope>NUCLEOTIDE SEQUENCE [LARGE SCALE GENOMIC DNA]</scope>
    <source>
        <strain evidence="5">CECT 8411</strain>
    </source>
</reference>
<dbReference type="Gene3D" id="3.40.50.720">
    <property type="entry name" value="NAD(P)-binding Rossmann-like Domain"/>
    <property type="match status" value="1"/>
</dbReference>
<evidence type="ECO:0000313" key="5">
    <source>
        <dbReference type="Proteomes" id="UP000193778"/>
    </source>
</evidence>
<dbReference type="OrthoDB" id="9785812at2"/>
<protein>
    <recommendedName>
        <fullName evidence="2">Zinc-type alcohol dehydrogenase-like protein</fullName>
    </recommendedName>
</protein>
<dbReference type="NCBIfam" id="TIGR02817">
    <property type="entry name" value="adh_fam_1"/>
    <property type="match status" value="1"/>
</dbReference>
<dbReference type="InterPro" id="IPR014182">
    <property type="entry name" value="ADH_Zn_typ-1"/>
</dbReference>
<dbReference type="Gene3D" id="3.90.180.10">
    <property type="entry name" value="Medium-chain alcohol dehydrogenases, catalytic domain"/>
    <property type="match status" value="1"/>
</dbReference>
<dbReference type="Proteomes" id="UP000193778">
    <property type="component" value="Unassembled WGS sequence"/>
</dbReference>
<dbReference type="InterPro" id="IPR020843">
    <property type="entry name" value="ER"/>
</dbReference>
<keyword evidence="2" id="KW-0862">Zinc</keyword>
<evidence type="ECO:0000259" key="3">
    <source>
        <dbReference type="SMART" id="SM00829"/>
    </source>
</evidence>
<keyword evidence="2" id="KW-0560">Oxidoreductase</keyword>
<sequence length="337" mass="35897">MKAVGYRETGSIDRADALIDFDTDRPTPKGHDLLIKVQAVSVNPVDTKIRQKRAPAGAAPDILGWDAVGIVEAVGETVETFSPGDTVWYAGAINRPGTNAEFHLVDERIVGAAPKSIPAKAAAAMPLTTLTAFEMLFDRLRVHDAVPGGTNTLLVIGGAGGVGSITIQLARALTELTVIATASRPETQDWVQELGAHHVINHAEPFGAQLGALGIESVDFIYSTSHSQLYASQAGEVMTPQGRFGLIDDPETFDIAPFKPKSISLHWEFMYTRSLFGTGDMNRQSEILNQVAGLIDDGKIRSTATDTLGTINAANLMKAHAILESGKAKGKLVLEGF</sequence>
<dbReference type="SUPFAM" id="SSF50129">
    <property type="entry name" value="GroES-like"/>
    <property type="match status" value="1"/>
</dbReference>
<dbReference type="GO" id="GO:0016491">
    <property type="term" value="F:oxidoreductase activity"/>
    <property type="evidence" value="ECO:0007669"/>
    <property type="project" value="UniProtKB-KW"/>
</dbReference>
<dbReference type="InterPro" id="IPR011032">
    <property type="entry name" value="GroES-like_sf"/>
</dbReference>
<feature type="domain" description="Enoyl reductase (ER)" evidence="3">
    <location>
        <begin position="10"/>
        <end position="334"/>
    </location>
</feature>
<proteinExistence type="inferred from homology"/>
<dbReference type="SUPFAM" id="SSF51735">
    <property type="entry name" value="NAD(P)-binding Rossmann-fold domains"/>
    <property type="match status" value="1"/>
</dbReference>